<dbReference type="GO" id="GO:0008168">
    <property type="term" value="F:methyltransferase activity"/>
    <property type="evidence" value="ECO:0007669"/>
    <property type="project" value="UniProtKB-KW"/>
</dbReference>
<dbReference type="Proteomes" id="UP000321548">
    <property type="component" value="Unassembled WGS sequence"/>
</dbReference>
<dbReference type="OrthoDB" id="9782445at2"/>
<protein>
    <submittedName>
        <fullName evidence="1">Adenine methyltransferase</fullName>
    </submittedName>
</protein>
<keyword evidence="1" id="KW-0808">Transferase</keyword>
<evidence type="ECO:0000313" key="1">
    <source>
        <dbReference type="EMBL" id="TXL63909.1"/>
    </source>
</evidence>
<dbReference type="RefSeq" id="WP_147705603.1">
    <property type="nucleotide sequence ID" value="NZ_VDUY01000007.1"/>
</dbReference>
<accession>A0A5C8NQ96</accession>
<reference evidence="1 2" key="1">
    <citation type="submission" date="2019-06" db="EMBL/GenBank/DDBJ databases">
        <title>Quisquiliibacterium sp. nov., isolated from a maize field.</title>
        <authorList>
            <person name="Lin S.-Y."/>
            <person name="Tsai C.-F."/>
            <person name="Young C.-C."/>
        </authorList>
    </citation>
    <scope>NUCLEOTIDE SEQUENCE [LARGE SCALE GENOMIC DNA]</scope>
    <source>
        <strain evidence="1 2">CC-CFT501</strain>
    </source>
</reference>
<dbReference type="AlphaFoldDB" id="A0A5C8NQ96"/>
<keyword evidence="2" id="KW-1185">Reference proteome</keyword>
<proteinExistence type="predicted"/>
<comment type="caution">
    <text evidence="1">The sequence shown here is derived from an EMBL/GenBank/DDBJ whole genome shotgun (WGS) entry which is preliminary data.</text>
</comment>
<dbReference type="GO" id="GO:0032259">
    <property type="term" value="P:methylation"/>
    <property type="evidence" value="ECO:0007669"/>
    <property type="project" value="UniProtKB-KW"/>
</dbReference>
<dbReference type="EMBL" id="VDUY01000007">
    <property type="protein sequence ID" value="TXL63909.1"/>
    <property type="molecule type" value="Genomic_DNA"/>
</dbReference>
<evidence type="ECO:0000313" key="2">
    <source>
        <dbReference type="Proteomes" id="UP000321548"/>
    </source>
</evidence>
<keyword evidence="1" id="KW-0489">Methyltransferase</keyword>
<name>A0A5C8NQ96_9BURK</name>
<organism evidence="1 2">
    <name type="scientific">Zeimonas arvi</name>
    <dbReference type="NCBI Taxonomy" id="2498847"/>
    <lineage>
        <taxon>Bacteria</taxon>
        <taxon>Pseudomonadati</taxon>
        <taxon>Pseudomonadota</taxon>
        <taxon>Betaproteobacteria</taxon>
        <taxon>Burkholderiales</taxon>
        <taxon>Burkholderiaceae</taxon>
        <taxon>Zeimonas</taxon>
    </lineage>
</organism>
<sequence>MPVLIVAKPGFEDKLKKRTLTNLYNERPTWLANIHRDLDAAVAKAYGWDDYTPEMPDDEILRRLLALNLERAPNGAEK</sequence>
<gene>
    <name evidence="1" type="ORF">FHP08_16590</name>
</gene>